<dbReference type="InterPro" id="IPR005119">
    <property type="entry name" value="LysR_subst-bd"/>
</dbReference>
<dbReference type="PROSITE" id="PS50931">
    <property type="entry name" value="HTH_LYSR"/>
    <property type="match status" value="1"/>
</dbReference>
<dbReference type="GO" id="GO:0003700">
    <property type="term" value="F:DNA-binding transcription factor activity"/>
    <property type="evidence" value="ECO:0007669"/>
    <property type="project" value="InterPro"/>
</dbReference>
<gene>
    <name evidence="6" type="ORF">H3Z74_06180</name>
</gene>
<evidence type="ECO:0000256" key="1">
    <source>
        <dbReference type="ARBA" id="ARBA00009437"/>
    </source>
</evidence>
<dbReference type="InterPro" id="IPR036390">
    <property type="entry name" value="WH_DNA-bd_sf"/>
</dbReference>
<reference evidence="6 7" key="1">
    <citation type="submission" date="2020-09" db="EMBL/GenBank/DDBJ databases">
        <title>Sphingomonas sp., a new species isolated from pork steak.</title>
        <authorList>
            <person name="Heidler von Heilborn D."/>
        </authorList>
    </citation>
    <scope>NUCLEOTIDE SEQUENCE [LARGE SCALE GENOMIC DNA]</scope>
    <source>
        <strain evidence="7">S8-3T</strain>
    </source>
</reference>
<feature type="domain" description="HTH lysR-type" evidence="5">
    <location>
        <begin position="1"/>
        <end position="59"/>
    </location>
</feature>
<dbReference type="FunFam" id="1.10.10.10:FF:000001">
    <property type="entry name" value="LysR family transcriptional regulator"/>
    <property type="match status" value="1"/>
</dbReference>
<organism evidence="6 7">
    <name type="scientific">Sphingomonas alpina</name>
    <dbReference type="NCBI Taxonomy" id="653931"/>
    <lineage>
        <taxon>Bacteria</taxon>
        <taxon>Pseudomonadati</taxon>
        <taxon>Pseudomonadota</taxon>
        <taxon>Alphaproteobacteria</taxon>
        <taxon>Sphingomonadales</taxon>
        <taxon>Sphingomonadaceae</taxon>
        <taxon>Sphingomonas</taxon>
    </lineage>
</organism>
<dbReference type="GO" id="GO:0043565">
    <property type="term" value="F:sequence-specific DNA binding"/>
    <property type="evidence" value="ECO:0007669"/>
    <property type="project" value="TreeGrafter"/>
</dbReference>
<sequence>MQDLNDLYYFVQVVDHGGFAAAGRALNIQKSKLSRRIALLEERLDVRLLNRSSRRFSVTEIGREYYDRCVAVLVEAEAAEQVIAEVRAEPRGVVRMSCPAALLSFQFGAIVSRFLVANPAVELHLESTNRRVDVIAEGFDIAIRVRFPPLEPSDLIMRRLDESTQCLVASPALVSGALHSPADLNDLPSLDLGPPHRDHQWQLHHADGRTAVVPHRPRLVTDDMAVLRDAAIAGVGIAQLPTLMIWEDVEAGRLIHVLPQWRPRAGIIHAVFPSRRGLLPSVRALIEFLADECVRQRQSAGPVLHDLDADMVS</sequence>
<evidence type="ECO:0000256" key="4">
    <source>
        <dbReference type="ARBA" id="ARBA00023163"/>
    </source>
</evidence>
<dbReference type="PANTHER" id="PTHR30537">
    <property type="entry name" value="HTH-TYPE TRANSCRIPTIONAL REGULATOR"/>
    <property type="match status" value="1"/>
</dbReference>
<dbReference type="EMBL" id="CP061038">
    <property type="protein sequence ID" value="QNQ10772.1"/>
    <property type="molecule type" value="Genomic_DNA"/>
</dbReference>
<dbReference type="CDD" id="cd08473">
    <property type="entry name" value="PBP2_CrgA_like_4"/>
    <property type="match status" value="1"/>
</dbReference>
<evidence type="ECO:0000256" key="3">
    <source>
        <dbReference type="ARBA" id="ARBA00023125"/>
    </source>
</evidence>
<dbReference type="InterPro" id="IPR000847">
    <property type="entry name" value="LysR_HTH_N"/>
</dbReference>
<dbReference type="Pfam" id="PF03466">
    <property type="entry name" value="LysR_substrate"/>
    <property type="match status" value="1"/>
</dbReference>
<dbReference type="GO" id="GO:0006351">
    <property type="term" value="P:DNA-templated transcription"/>
    <property type="evidence" value="ECO:0007669"/>
    <property type="project" value="TreeGrafter"/>
</dbReference>
<accession>A0A7H0LM69</accession>
<dbReference type="InterPro" id="IPR036388">
    <property type="entry name" value="WH-like_DNA-bd_sf"/>
</dbReference>
<dbReference type="RefSeq" id="WP_187763062.1">
    <property type="nucleotide sequence ID" value="NZ_CP061038.1"/>
</dbReference>
<dbReference type="Gene3D" id="1.10.10.10">
    <property type="entry name" value="Winged helix-like DNA-binding domain superfamily/Winged helix DNA-binding domain"/>
    <property type="match status" value="1"/>
</dbReference>
<evidence type="ECO:0000313" key="6">
    <source>
        <dbReference type="EMBL" id="QNQ10772.1"/>
    </source>
</evidence>
<comment type="similarity">
    <text evidence="1">Belongs to the LysR transcriptional regulatory family.</text>
</comment>
<protein>
    <submittedName>
        <fullName evidence="6">LysR family transcriptional regulator</fullName>
    </submittedName>
</protein>
<name>A0A7H0LM69_9SPHN</name>
<proteinExistence type="inferred from homology"/>
<keyword evidence="3" id="KW-0238">DNA-binding</keyword>
<dbReference type="KEGG" id="spap:H3Z74_06180"/>
<keyword evidence="2" id="KW-0805">Transcription regulation</keyword>
<dbReference type="Pfam" id="PF00126">
    <property type="entry name" value="HTH_1"/>
    <property type="match status" value="1"/>
</dbReference>
<dbReference type="PANTHER" id="PTHR30537:SF31">
    <property type="entry name" value="TRANSCRIPTIONAL REGULATOR, LYSR FAMILY"/>
    <property type="match status" value="1"/>
</dbReference>
<dbReference type="Gene3D" id="3.40.190.290">
    <property type="match status" value="1"/>
</dbReference>
<keyword evidence="7" id="KW-1185">Reference proteome</keyword>
<dbReference type="Proteomes" id="UP000516148">
    <property type="component" value="Chromosome"/>
</dbReference>
<dbReference type="AlphaFoldDB" id="A0A7H0LM69"/>
<dbReference type="SUPFAM" id="SSF53850">
    <property type="entry name" value="Periplasmic binding protein-like II"/>
    <property type="match status" value="1"/>
</dbReference>
<dbReference type="InterPro" id="IPR058163">
    <property type="entry name" value="LysR-type_TF_proteobact-type"/>
</dbReference>
<evidence type="ECO:0000256" key="2">
    <source>
        <dbReference type="ARBA" id="ARBA00023015"/>
    </source>
</evidence>
<keyword evidence="4" id="KW-0804">Transcription</keyword>
<evidence type="ECO:0000259" key="5">
    <source>
        <dbReference type="PROSITE" id="PS50931"/>
    </source>
</evidence>
<evidence type="ECO:0000313" key="7">
    <source>
        <dbReference type="Proteomes" id="UP000516148"/>
    </source>
</evidence>
<dbReference type="SUPFAM" id="SSF46785">
    <property type="entry name" value="Winged helix' DNA-binding domain"/>
    <property type="match status" value="1"/>
</dbReference>